<dbReference type="AlphaFoldDB" id="A0A8H6IJG7"/>
<evidence type="ECO:0000313" key="7">
    <source>
        <dbReference type="EMBL" id="KAF6765442.1"/>
    </source>
</evidence>
<evidence type="ECO:0000256" key="5">
    <source>
        <dbReference type="ARBA" id="ARBA00023004"/>
    </source>
</evidence>
<dbReference type="OrthoDB" id="10257314at2759"/>
<keyword evidence="3 7" id="KW-0223">Dioxygenase</keyword>
<evidence type="ECO:0000256" key="4">
    <source>
        <dbReference type="ARBA" id="ARBA00023002"/>
    </source>
</evidence>
<dbReference type="InterPro" id="IPR003819">
    <property type="entry name" value="TauD/TfdA-like"/>
</dbReference>
<dbReference type="SUPFAM" id="SSF51197">
    <property type="entry name" value="Clavaminate synthase-like"/>
    <property type="match status" value="1"/>
</dbReference>
<dbReference type="GO" id="GO:0046872">
    <property type="term" value="F:metal ion binding"/>
    <property type="evidence" value="ECO:0007669"/>
    <property type="project" value="UniProtKB-KW"/>
</dbReference>
<dbReference type="Pfam" id="PF02668">
    <property type="entry name" value="TauD"/>
    <property type="match status" value="1"/>
</dbReference>
<reference evidence="7 8" key="1">
    <citation type="submission" date="2020-07" db="EMBL/GenBank/DDBJ databases">
        <title>Comparative genomics of pyrophilous fungi reveals a link between fire events and developmental genes.</title>
        <authorList>
            <consortium name="DOE Joint Genome Institute"/>
            <person name="Steindorff A.S."/>
            <person name="Carver A."/>
            <person name="Calhoun S."/>
            <person name="Stillman K."/>
            <person name="Liu H."/>
            <person name="Lipzen A."/>
            <person name="Pangilinan J."/>
            <person name="Labutti K."/>
            <person name="Bruns T.D."/>
            <person name="Grigoriev I.V."/>
        </authorList>
    </citation>
    <scope>NUCLEOTIDE SEQUENCE [LARGE SCALE GENOMIC DNA]</scope>
    <source>
        <strain evidence="7 8">CBS 144469</strain>
    </source>
</reference>
<name>A0A8H6IJG7_9AGAR</name>
<keyword evidence="4" id="KW-0560">Oxidoreductase</keyword>
<organism evidence="7 8">
    <name type="scientific">Ephemerocybe angulata</name>
    <dbReference type="NCBI Taxonomy" id="980116"/>
    <lineage>
        <taxon>Eukaryota</taxon>
        <taxon>Fungi</taxon>
        <taxon>Dikarya</taxon>
        <taxon>Basidiomycota</taxon>
        <taxon>Agaricomycotina</taxon>
        <taxon>Agaricomycetes</taxon>
        <taxon>Agaricomycetidae</taxon>
        <taxon>Agaricales</taxon>
        <taxon>Agaricineae</taxon>
        <taxon>Psathyrellaceae</taxon>
        <taxon>Ephemerocybe</taxon>
    </lineage>
</organism>
<evidence type="ECO:0000313" key="8">
    <source>
        <dbReference type="Proteomes" id="UP000521943"/>
    </source>
</evidence>
<comment type="similarity">
    <text evidence="1">Belongs to the TfdA dioxygenase family.</text>
</comment>
<keyword evidence="8" id="KW-1185">Reference proteome</keyword>
<sequence>MAPSVADLEQKVQTGVTPNIADLKAAVQAVVSAGIPGPNLSAEILPPLSYPHLAPIEGENKISPPLQPFEHVDAASRADPKLPRLLNDKTKTHHLSPYLGTEISGVQISQLSKQGLDELSLYTAQRKVLIFRDQDFADLPPERQIEIVGHYGPLHEHPTAPQLEGFDNFIASLRQKGKKAYRAEYNVEDNLSYTLWHSDVSYERQPPATTFFWLLDQPEVGGDTLFLSQVEAYNRLSPEFRKRLETLRAIHSGVEQAEGSRKAGGVVRREGITTEHPVVRVHPVTGEKALFVNKGFTRSIVGFKKEESDALLNFLYDHIAKGADFQVRATYQKGTVVIWDNRIVAHSAVPDYGKEQRRHFLRLTPQGEVPIPASA</sequence>
<evidence type="ECO:0000259" key="6">
    <source>
        <dbReference type="Pfam" id="PF02668"/>
    </source>
</evidence>
<dbReference type="GO" id="GO:0016706">
    <property type="term" value="F:2-oxoglutarate-dependent dioxygenase activity"/>
    <property type="evidence" value="ECO:0007669"/>
    <property type="project" value="TreeGrafter"/>
</dbReference>
<evidence type="ECO:0000256" key="1">
    <source>
        <dbReference type="ARBA" id="ARBA00005896"/>
    </source>
</evidence>
<keyword evidence="5" id="KW-0408">Iron</keyword>
<keyword evidence="2" id="KW-0479">Metal-binding</keyword>
<dbReference type="EMBL" id="JACGCI010000002">
    <property type="protein sequence ID" value="KAF6765442.1"/>
    <property type="molecule type" value="Genomic_DNA"/>
</dbReference>
<gene>
    <name evidence="7" type="ORF">DFP72DRAFT_997984</name>
</gene>
<comment type="caution">
    <text evidence="7">The sequence shown here is derived from an EMBL/GenBank/DDBJ whole genome shotgun (WGS) entry which is preliminary data.</text>
</comment>
<dbReference type="FunFam" id="3.60.130.10:FF:000003">
    <property type="entry name" value="Alpha-ketoglutarate-dependent taurine dioxygenase"/>
    <property type="match status" value="1"/>
</dbReference>
<accession>A0A8H6IJG7</accession>
<dbReference type="InterPro" id="IPR042098">
    <property type="entry name" value="TauD-like_sf"/>
</dbReference>
<dbReference type="GO" id="GO:0005737">
    <property type="term" value="C:cytoplasm"/>
    <property type="evidence" value="ECO:0007669"/>
    <property type="project" value="TreeGrafter"/>
</dbReference>
<dbReference type="Proteomes" id="UP000521943">
    <property type="component" value="Unassembled WGS sequence"/>
</dbReference>
<feature type="domain" description="TauD/TfdA-like" evidence="6">
    <location>
        <begin position="93"/>
        <end position="364"/>
    </location>
</feature>
<dbReference type="PANTHER" id="PTHR30468">
    <property type="entry name" value="ALPHA-KETOGLUTARATE-DEPENDENT SULFONATE DIOXYGENASE"/>
    <property type="match status" value="1"/>
</dbReference>
<evidence type="ECO:0000256" key="2">
    <source>
        <dbReference type="ARBA" id="ARBA00022723"/>
    </source>
</evidence>
<evidence type="ECO:0000256" key="3">
    <source>
        <dbReference type="ARBA" id="ARBA00022964"/>
    </source>
</evidence>
<protein>
    <submittedName>
        <fullName evidence="7">Alpha-ketoglutarate-dependent taurine dioxygenase</fullName>
    </submittedName>
</protein>
<dbReference type="Gene3D" id="3.60.130.10">
    <property type="entry name" value="Clavaminate synthase-like"/>
    <property type="match status" value="1"/>
</dbReference>
<dbReference type="PANTHER" id="PTHR30468:SF1">
    <property type="entry name" value="ALPHA-KETOGLUTARATE-DEPENDENT SULFONATE DIOXYGENASE"/>
    <property type="match status" value="1"/>
</dbReference>
<dbReference type="InterPro" id="IPR051323">
    <property type="entry name" value="AtsK-like"/>
</dbReference>
<proteinExistence type="inferred from homology"/>